<comment type="subcellular location">
    <subcellularLocation>
        <location evidence="1">Membrane</location>
        <topology evidence="1">Single-pass membrane protein</topology>
    </subcellularLocation>
</comment>
<evidence type="ECO:0000256" key="3">
    <source>
        <dbReference type="ARBA" id="ARBA00022729"/>
    </source>
</evidence>
<organism evidence="8 9">
    <name type="scientific">Anaeramoeba flamelloides</name>
    <dbReference type="NCBI Taxonomy" id="1746091"/>
    <lineage>
        <taxon>Eukaryota</taxon>
        <taxon>Metamonada</taxon>
        <taxon>Anaeramoebidae</taxon>
        <taxon>Anaeramoeba</taxon>
    </lineage>
</organism>
<comment type="caution">
    <text evidence="8">The sequence shown here is derived from an EMBL/GenBank/DDBJ whole genome shotgun (WGS) entry which is preliminary data.</text>
</comment>
<feature type="transmembrane region" description="Helical" evidence="6">
    <location>
        <begin position="186"/>
        <end position="207"/>
    </location>
</feature>
<dbReference type="PANTHER" id="PTHR15071">
    <property type="entry name" value="MANNOSE-6-PHOSPHATE RECEPTOR FAMILY MEMBER"/>
    <property type="match status" value="1"/>
</dbReference>
<keyword evidence="5 6" id="KW-0472">Membrane</keyword>
<evidence type="ECO:0000313" key="8">
    <source>
        <dbReference type="EMBL" id="KAJ3432250.1"/>
    </source>
</evidence>
<dbReference type="GO" id="GO:0000139">
    <property type="term" value="C:Golgi membrane"/>
    <property type="evidence" value="ECO:0007669"/>
    <property type="project" value="UniProtKB-SubCell"/>
</dbReference>
<reference evidence="8" key="1">
    <citation type="submission" date="2022-08" db="EMBL/GenBank/DDBJ databases">
        <title>Novel sulphate-reducing endosymbionts in the free-living metamonad Anaeramoeba.</title>
        <authorList>
            <person name="Jerlstrom-Hultqvist J."/>
            <person name="Cepicka I."/>
            <person name="Gallot-Lavallee L."/>
            <person name="Salas-Leiva D."/>
            <person name="Curtis B.A."/>
            <person name="Zahonova K."/>
            <person name="Pipaliya S."/>
            <person name="Dacks J."/>
            <person name="Roger A.J."/>
        </authorList>
    </citation>
    <scope>NUCLEOTIDE SEQUENCE</scope>
    <source>
        <strain evidence="8">Busselton2</strain>
    </source>
</reference>
<dbReference type="InterPro" id="IPR018939">
    <property type="entry name" value="Autophagy-rel_prot_27"/>
</dbReference>
<accession>A0AAV7YWG3</accession>
<feature type="signal peptide" evidence="7">
    <location>
        <begin position="1"/>
        <end position="18"/>
    </location>
</feature>
<evidence type="ECO:0000256" key="1">
    <source>
        <dbReference type="ARBA" id="ARBA00004167"/>
    </source>
</evidence>
<evidence type="ECO:0000256" key="2">
    <source>
        <dbReference type="ARBA" id="ARBA00022692"/>
    </source>
</evidence>
<feature type="chain" id="PRO_5043933554" description="Autophagy-related protein 27" evidence="7">
    <location>
        <begin position="19"/>
        <end position="253"/>
    </location>
</feature>
<sequence length="253" mass="28148">MKVLLLISFCLFLSSVFCIECKFNEYDFTKLDKNLFTIKEPIGDSGYNYIYYEKICSKIDGGIDKDVCGCCQTTYESGDVVSIQLDESHGGGTGYCRNIGANEHNNFKYIDSSDHSKGVYILHDGGVYGKQTRLFIKCNKDYPDGNITNVVQYKDGVTQYNITLEASDACFSDDKKDTGSKGLSGGAIFLIIFFSGVGAYFIFGMLINKVARKKEGSEIIPNSSFWKSWPGLMADGARLLMCKKSSKNSYESF</sequence>
<protein>
    <recommendedName>
        <fullName evidence="10">Autophagy-related protein 27</fullName>
    </recommendedName>
</protein>
<dbReference type="Pfam" id="PF09451">
    <property type="entry name" value="ATG27"/>
    <property type="match status" value="1"/>
</dbReference>
<dbReference type="PANTHER" id="PTHR15071:SF0">
    <property type="entry name" value="MANNOSE 6-PHOSPHATE RECEPTOR-LIKE PROTEIN 1"/>
    <property type="match status" value="1"/>
</dbReference>
<dbReference type="EMBL" id="JANTQA010000047">
    <property type="protein sequence ID" value="KAJ3432250.1"/>
    <property type="molecule type" value="Genomic_DNA"/>
</dbReference>
<proteinExistence type="predicted"/>
<keyword evidence="3 7" id="KW-0732">Signal</keyword>
<evidence type="ECO:0000256" key="7">
    <source>
        <dbReference type="SAM" id="SignalP"/>
    </source>
</evidence>
<evidence type="ECO:0008006" key="10">
    <source>
        <dbReference type="Google" id="ProtNLM"/>
    </source>
</evidence>
<evidence type="ECO:0000313" key="9">
    <source>
        <dbReference type="Proteomes" id="UP001146793"/>
    </source>
</evidence>
<evidence type="ECO:0000256" key="5">
    <source>
        <dbReference type="ARBA" id="ARBA00023136"/>
    </source>
</evidence>
<dbReference type="Proteomes" id="UP001146793">
    <property type="component" value="Unassembled WGS sequence"/>
</dbReference>
<evidence type="ECO:0000256" key="4">
    <source>
        <dbReference type="ARBA" id="ARBA00022989"/>
    </source>
</evidence>
<name>A0AAV7YWG3_9EUKA</name>
<keyword evidence="4 6" id="KW-1133">Transmembrane helix</keyword>
<evidence type="ECO:0000256" key="6">
    <source>
        <dbReference type="SAM" id="Phobius"/>
    </source>
</evidence>
<dbReference type="AlphaFoldDB" id="A0AAV7YWG3"/>
<gene>
    <name evidence="8" type="ORF">M0812_21181</name>
</gene>
<keyword evidence="2 6" id="KW-0812">Transmembrane</keyword>